<accession>X0ZST6</accession>
<dbReference type="SUPFAM" id="SSF55681">
    <property type="entry name" value="Class II aaRS and biotin synthetases"/>
    <property type="match status" value="1"/>
</dbReference>
<comment type="caution">
    <text evidence="1">The sequence shown here is derived from an EMBL/GenBank/DDBJ whole genome shotgun (WGS) entry which is preliminary data.</text>
</comment>
<proteinExistence type="predicted"/>
<dbReference type="Gene3D" id="3.30.930.10">
    <property type="entry name" value="Bira Bifunctional Protein, Domain 2"/>
    <property type="match status" value="1"/>
</dbReference>
<feature type="non-terminal residue" evidence="1">
    <location>
        <position position="64"/>
    </location>
</feature>
<dbReference type="GO" id="GO:0005737">
    <property type="term" value="C:cytoplasm"/>
    <property type="evidence" value="ECO:0007669"/>
    <property type="project" value="TreeGrafter"/>
</dbReference>
<gene>
    <name evidence="1" type="ORF">S01H1_75734</name>
</gene>
<reference evidence="1" key="1">
    <citation type="journal article" date="2014" name="Front. Microbiol.">
        <title>High frequency of phylogenetically diverse reductive dehalogenase-homologous genes in deep subseafloor sedimentary metagenomes.</title>
        <authorList>
            <person name="Kawai M."/>
            <person name="Futagami T."/>
            <person name="Toyoda A."/>
            <person name="Takaki Y."/>
            <person name="Nishi S."/>
            <person name="Hori S."/>
            <person name="Arai W."/>
            <person name="Tsubouchi T."/>
            <person name="Morono Y."/>
            <person name="Uchiyama I."/>
            <person name="Ito T."/>
            <person name="Fujiyama A."/>
            <person name="Inagaki F."/>
            <person name="Takami H."/>
        </authorList>
    </citation>
    <scope>NUCLEOTIDE SEQUENCE</scope>
    <source>
        <strain evidence="1">Expedition CK06-06</strain>
    </source>
</reference>
<dbReference type="GO" id="GO:0006426">
    <property type="term" value="P:glycyl-tRNA aminoacylation"/>
    <property type="evidence" value="ECO:0007669"/>
    <property type="project" value="TreeGrafter"/>
</dbReference>
<protein>
    <recommendedName>
        <fullName evidence="2">Glycine--tRNA ligase</fullName>
    </recommendedName>
</protein>
<dbReference type="InterPro" id="IPR045864">
    <property type="entry name" value="aa-tRNA-synth_II/BPL/LPL"/>
</dbReference>
<dbReference type="PANTHER" id="PTHR10745:SF8">
    <property type="entry name" value="DNA POLYMERASE SUBUNIT GAMMA-2, MITOCHONDRIAL"/>
    <property type="match status" value="1"/>
</dbReference>
<dbReference type="AlphaFoldDB" id="X0ZST6"/>
<dbReference type="PANTHER" id="PTHR10745">
    <property type="entry name" value="GLYCYL-TRNA SYNTHETASE/DNA POLYMERASE SUBUNIT GAMMA-2"/>
    <property type="match status" value="1"/>
</dbReference>
<sequence>MAKIAKLDDIVSLCKRRGFIFQSSEIYGGLASCYDYGPLGVELKNNVRKAWWKSVVQMRDDVVG</sequence>
<dbReference type="EMBL" id="BARS01050772">
    <property type="protein sequence ID" value="GAG51301.1"/>
    <property type="molecule type" value="Genomic_DNA"/>
</dbReference>
<dbReference type="InterPro" id="IPR027031">
    <property type="entry name" value="Gly-tRNA_synthase/POLG2"/>
</dbReference>
<evidence type="ECO:0008006" key="2">
    <source>
        <dbReference type="Google" id="ProtNLM"/>
    </source>
</evidence>
<dbReference type="GO" id="GO:0004820">
    <property type="term" value="F:glycine-tRNA ligase activity"/>
    <property type="evidence" value="ECO:0007669"/>
    <property type="project" value="TreeGrafter"/>
</dbReference>
<organism evidence="1">
    <name type="scientific">marine sediment metagenome</name>
    <dbReference type="NCBI Taxonomy" id="412755"/>
    <lineage>
        <taxon>unclassified sequences</taxon>
        <taxon>metagenomes</taxon>
        <taxon>ecological metagenomes</taxon>
    </lineage>
</organism>
<evidence type="ECO:0000313" key="1">
    <source>
        <dbReference type="EMBL" id="GAG51301.1"/>
    </source>
</evidence>
<name>X0ZST6_9ZZZZ</name>